<evidence type="ECO:0000313" key="4">
    <source>
        <dbReference type="EMBL" id="KAJ9565151.1"/>
    </source>
</evidence>
<organism evidence="4 5">
    <name type="scientific">Centaurea solstitialis</name>
    <name type="common">yellow star-thistle</name>
    <dbReference type="NCBI Taxonomy" id="347529"/>
    <lineage>
        <taxon>Eukaryota</taxon>
        <taxon>Viridiplantae</taxon>
        <taxon>Streptophyta</taxon>
        <taxon>Embryophyta</taxon>
        <taxon>Tracheophyta</taxon>
        <taxon>Spermatophyta</taxon>
        <taxon>Magnoliopsida</taxon>
        <taxon>eudicotyledons</taxon>
        <taxon>Gunneridae</taxon>
        <taxon>Pentapetalae</taxon>
        <taxon>asterids</taxon>
        <taxon>campanulids</taxon>
        <taxon>Asterales</taxon>
        <taxon>Asteraceae</taxon>
        <taxon>Carduoideae</taxon>
        <taxon>Cardueae</taxon>
        <taxon>Centaureinae</taxon>
        <taxon>Centaurea</taxon>
    </lineage>
</organism>
<feature type="domain" description="Non-haem dioxygenase N-terminal" evidence="3">
    <location>
        <begin position="61"/>
        <end position="171"/>
    </location>
</feature>
<comment type="caution">
    <text evidence="4">The sequence shown here is derived from an EMBL/GenBank/DDBJ whole genome shotgun (WGS) entry which is preliminary data.</text>
</comment>
<dbReference type="EMBL" id="JARYMX010000001">
    <property type="protein sequence ID" value="KAJ9565151.1"/>
    <property type="molecule type" value="Genomic_DNA"/>
</dbReference>
<gene>
    <name evidence="4" type="ORF">OSB04_001117</name>
</gene>
<evidence type="ECO:0000256" key="2">
    <source>
        <dbReference type="ARBA" id="ARBA00023004"/>
    </source>
</evidence>
<reference evidence="4" key="1">
    <citation type="submission" date="2023-03" db="EMBL/GenBank/DDBJ databases">
        <title>Chromosome-scale reference genome and RAD-based genetic map of yellow starthistle (Centaurea solstitialis) reveal putative structural variation and QTLs associated with invader traits.</title>
        <authorList>
            <person name="Reatini B."/>
            <person name="Cang F.A."/>
            <person name="Jiang Q."/>
            <person name="Mckibben M.T.W."/>
            <person name="Barker M.S."/>
            <person name="Rieseberg L.H."/>
            <person name="Dlugosch K.M."/>
        </authorList>
    </citation>
    <scope>NUCLEOTIDE SEQUENCE</scope>
    <source>
        <strain evidence="4">CAN-66</strain>
        <tissue evidence="4">Leaf</tissue>
    </source>
</reference>
<dbReference type="SUPFAM" id="SSF51197">
    <property type="entry name" value="Clavaminate synthase-like"/>
    <property type="match status" value="1"/>
</dbReference>
<keyword evidence="2" id="KW-0408">Iron</keyword>
<evidence type="ECO:0000259" key="3">
    <source>
        <dbReference type="Pfam" id="PF14226"/>
    </source>
</evidence>
<evidence type="ECO:0000313" key="5">
    <source>
        <dbReference type="Proteomes" id="UP001172457"/>
    </source>
</evidence>
<dbReference type="Pfam" id="PF14226">
    <property type="entry name" value="DIOX_N"/>
    <property type="match status" value="1"/>
</dbReference>
<dbReference type="Proteomes" id="UP001172457">
    <property type="component" value="Chromosome 1"/>
</dbReference>
<dbReference type="InterPro" id="IPR027443">
    <property type="entry name" value="IPNS-like_sf"/>
</dbReference>
<accession>A0AA38U0Z0</accession>
<dbReference type="AlphaFoldDB" id="A0AA38U0Z0"/>
<keyword evidence="1" id="KW-0479">Metal-binding</keyword>
<keyword evidence="5" id="KW-1185">Reference proteome</keyword>
<evidence type="ECO:0000256" key="1">
    <source>
        <dbReference type="ARBA" id="ARBA00022723"/>
    </source>
</evidence>
<dbReference type="Gene3D" id="2.60.120.330">
    <property type="entry name" value="B-lactam Antibiotic, Isopenicillin N Synthase, Chain"/>
    <property type="match status" value="1"/>
</dbReference>
<dbReference type="PANTHER" id="PTHR47991">
    <property type="entry name" value="OXOGLUTARATE/IRON-DEPENDENT DIOXYGENASE"/>
    <property type="match status" value="1"/>
</dbReference>
<sequence length="212" mass="24110">MRKRSGVASKGIIGDTFLKLSLNQAVFMTITNTTMRTLSCQEESCVKKERPGDFVSVCNEIPVIDLQENPNIDQSDIIQQILKACQQFGLFQVINHGVSEKMMEDMRVLYNEFFNMPIEDKLGVYSETHGALSKCALYTSGLDYSKEDVHFWKDTLKHPCHPLEEHVPSWPKKPARYREEVGRYVVEVQKMAFKILDFIAEGLGLKKGISTG</sequence>
<dbReference type="InterPro" id="IPR026992">
    <property type="entry name" value="DIOX_N"/>
</dbReference>
<protein>
    <recommendedName>
        <fullName evidence="3">Non-haem dioxygenase N-terminal domain-containing protein</fullName>
    </recommendedName>
</protein>
<proteinExistence type="predicted"/>
<dbReference type="InterPro" id="IPR050295">
    <property type="entry name" value="Plant_2OG-oxidoreductases"/>
</dbReference>
<dbReference type="GO" id="GO:0046872">
    <property type="term" value="F:metal ion binding"/>
    <property type="evidence" value="ECO:0007669"/>
    <property type="project" value="UniProtKB-KW"/>
</dbReference>
<name>A0AA38U0Z0_9ASTR</name>